<organism evidence="1 2">
    <name type="scientific">Acidithiobacillus ferrooxidans</name>
    <name type="common">Thiobacillus ferrooxidans</name>
    <dbReference type="NCBI Taxonomy" id="920"/>
    <lineage>
        <taxon>Bacteria</taxon>
        <taxon>Pseudomonadati</taxon>
        <taxon>Pseudomonadota</taxon>
        <taxon>Acidithiobacillia</taxon>
        <taxon>Acidithiobacillales</taxon>
        <taxon>Acidithiobacillaceae</taxon>
        <taxon>Acidithiobacillus</taxon>
    </lineage>
</organism>
<dbReference type="AlphaFoldDB" id="A0A179BMT3"/>
<dbReference type="Proteomes" id="UP000078302">
    <property type="component" value="Unassembled WGS sequence"/>
</dbReference>
<comment type="caution">
    <text evidence="1">The sequence shown here is derived from an EMBL/GenBank/DDBJ whole genome shotgun (WGS) entry which is preliminary data.</text>
</comment>
<accession>A0A179BMT3</accession>
<evidence type="ECO:0000313" key="2">
    <source>
        <dbReference type="Proteomes" id="UP000078302"/>
    </source>
</evidence>
<dbReference type="RefSeq" id="WP_064218384.1">
    <property type="nucleotide sequence ID" value="NZ_LVXZ01000039.1"/>
</dbReference>
<keyword evidence="2" id="KW-1185">Reference proteome</keyword>
<dbReference type="EMBL" id="LVXZ01000039">
    <property type="protein sequence ID" value="OAP92615.1"/>
    <property type="molecule type" value="Genomic_DNA"/>
</dbReference>
<protein>
    <submittedName>
        <fullName evidence="1">Uncharacterized protein</fullName>
    </submittedName>
</protein>
<evidence type="ECO:0000313" key="1">
    <source>
        <dbReference type="EMBL" id="OAP92615.1"/>
    </source>
</evidence>
<name>A0A179BMT3_ACIFR</name>
<gene>
    <name evidence="1" type="ORF">A4H96_03875</name>
</gene>
<sequence>MISAVDTPARKLRQQAMDDLGLRRACLMAVGSKGSKYHALKGLKPAFFADDLWKHCQEAVDAGVPQVVRVSGGHDGDGDPVPGVRVVDSIGGFCGERFDRKVANAR</sequence>
<reference evidence="1 2" key="1">
    <citation type="submission" date="2016-04" db="EMBL/GenBank/DDBJ databases">
        <title>Acidithiobacillus ferrooxidans genome sequencing and assembly.</title>
        <authorList>
            <person name="Zhou Z."/>
        </authorList>
    </citation>
    <scope>NUCLEOTIDE SEQUENCE [LARGE SCALE GENOMIC DNA]</scope>
    <source>
        <strain evidence="1 2">BY0502</strain>
    </source>
</reference>
<proteinExistence type="predicted"/>